<dbReference type="SMART" id="SM00052">
    <property type="entry name" value="EAL"/>
    <property type="match status" value="1"/>
</dbReference>
<dbReference type="SMART" id="SM00091">
    <property type="entry name" value="PAS"/>
    <property type="match status" value="2"/>
</dbReference>
<evidence type="ECO:0000313" key="6">
    <source>
        <dbReference type="Proteomes" id="UP001143463"/>
    </source>
</evidence>
<feature type="domain" description="GGDEF" evidence="4">
    <location>
        <begin position="575"/>
        <end position="711"/>
    </location>
</feature>
<name>A0A9W6L908_9PSEU</name>
<feature type="region of interest" description="Disordered" evidence="1">
    <location>
        <begin position="163"/>
        <end position="185"/>
    </location>
</feature>
<dbReference type="InterPro" id="IPR029787">
    <property type="entry name" value="Nucleotide_cyclase"/>
</dbReference>
<dbReference type="NCBIfam" id="TIGR00229">
    <property type="entry name" value="sensory_box"/>
    <property type="match status" value="1"/>
</dbReference>
<feature type="compositionally biased region" description="Basic and acidic residues" evidence="1">
    <location>
        <begin position="100"/>
        <end position="109"/>
    </location>
</feature>
<dbReference type="CDD" id="cd01949">
    <property type="entry name" value="GGDEF"/>
    <property type="match status" value="1"/>
</dbReference>
<dbReference type="InterPro" id="IPR035919">
    <property type="entry name" value="EAL_sf"/>
</dbReference>
<evidence type="ECO:0008006" key="7">
    <source>
        <dbReference type="Google" id="ProtNLM"/>
    </source>
</evidence>
<evidence type="ECO:0000259" key="2">
    <source>
        <dbReference type="PROSITE" id="PS50112"/>
    </source>
</evidence>
<feature type="region of interest" description="Disordered" evidence="1">
    <location>
        <begin position="1"/>
        <end position="151"/>
    </location>
</feature>
<dbReference type="Pfam" id="PF08448">
    <property type="entry name" value="PAS_4"/>
    <property type="match status" value="1"/>
</dbReference>
<comment type="caution">
    <text evidence="5">The sequence shown here is derived from an EMBL/GenBank/DDBJ whole genome shotgun (WGS) entry which is preliminary data.</text>
</comment>
<dbReference type="SUPFAM" id="SSF55073">
    <property type="entry name" value="Nucleotide cyclase"/>
    <property type="match status" value="1"/>
</dbReference>
<feature type="domain" description="PAS" evidence="2">
    <location>
        <begin position="416"/>
        <end position="464"/>
    </location>
</feature>
<gene>
    <name evidence="5" type="ORF">GCM10017577_62760</name>
</gene>
<dbReference type="Pfam" id="PF00563">
    <property type="entry name" value="EAL"/>
    <property type="match status" value="1"/>
</dbReference>
<dbReference type="PANTHER" id="PTHR44757">
    <property type="entry name" value="DIGUANYLATE CYCLASE DGCP"/>
    <property type="match status" value="1"/>
</dbReference>
<dbReference type="Proteomes" id="UP001143463">
    <property type="component" value="Unassembled WGS sequence"/>
</dbReference>
<dbReference type="InterPro" id="IPR001633">
    <property type="entry name" value="EAL_dom"/>
</dbReference>
<dbReference type="InterPro" id="IPR043128">
    <property type="entry name" value="Rev_trsase/Diguanyl_cyclase"/>
</dbReference>
<dbReference type="Pfam" id="PF13188">
    <property type="entry name" value="PAS_8"/>
    <property type="match status" value="1"/>
</dbReference>
<dbReference type="CDD" id="cd01948">
    <property type="entry name" value="EAL"/>
    <property type="match status" value="1"/>
</dbReference>
<dbReference type="EMBL" id="BSFQ01000041">
    <property type="protein sequence ID" value="GLL15127.1"/>
    <property type="molecule type" value="Genomic_DNA"/>
</dbReference>
<dbReference type="InterPro" id="IPR000160">
    <property type="entry name" value="GGDEF_dom"/>
</dbReference>
<evidence type="ECO:0000256" key="1">
    <source>
        <dbReference type="SAM" id="MobiDB-lite"/>
    </source>
</evidence>
<evidence type="ECO:0000259" key="3">
    <source>
        <dbReference type="PROSITE" id="PS50883"/>
    </source>
</evidence>
<dbReference type="InterPro" id="IPR052155">
    <property type="entry name" value="Biofilm_reg_signaling"/>
</dbReference>
<reference evidence="5" key="1">
    <citation type="journal article" date="2014" name="Int. J. Syst. Evol. Microbiol.">
        <title>Complete genome sequence of Corynebacterium casei LMG S-19264T (=DSM 44701T), isolated from a smear-ripened cheese.</title>
        <authorList>
            <consortium name="US DOE Joint Genome Institute (JGI-PGF)"/>
            <person name="Walter F."/>
            <person name="Albersmeier A."/>
            <person name="Kalinowski J."/>
            <person name="Ruckert C."/>
        </authorList>
    </citation>
    <scope>NUCLEOTIDE SEQUENCE</scope>
    <source>
        <strain evidence="5">VKM Ac-1069</strain>
    </source>
</reference>
<protein>
    <recommendedName>
        <fullName evidence="7">PAS domain S-box-containing protein/diguanylate cyclase (GGDEF) domain-containing protein</fullName>
    </recommendedName>
</protein>
<feature type="compositionally biased region" description="Basic and acidic residues" evidence="1">
    <location>
        <begin position="136"/>
        <end position="149"/>
    </location>
</feature>
<dbReference type="Gene3D" id="3.30.450.20">
    <property type="entry name" value="PAS domain"/>
    <property type="match status" value="1"/>
</dbReference>
<accession>A0A9W6L908</accession>
<dbReference type="Gene3D" id="3.20.20.450">
    <property type="entry name" value="EAL domain"/>
    <property type="match status" value="1"/>
</dbReference>
<dbReference type="SMART" id="SM00267">
    <property type="entry name" value="GGDEF"/>
    <property type="match status" value="1"/>
</dbReference>
<dbReference type="AlphaFoldDB" id="A0A9W6L908"/>
<dbReference type="InterPro" id="IPR013656">
    <property type="entry name" value="PAS_4"/>
</dbReference>
<reference evidence="5" key="2">
    <citation type="submission" date="2023-01" db="EMBL/GenBank/DDBJ databases">
        <authorList>
            <person name="Sun Q."/>
            <person name="Evtushenko L."/>
        </authorList>
    </citation>
    <scope>NUCLEOTIDE SEQUENCE</scope>
    <source>
        <strain evidence="5">VKM Ac-1069</strain>
    </source>
</reference>
<dbReference type="InterPro" id="IPR035965">
    <property type="entry name" value="PAS-like_dom_sf"/>
</dbReference>
<proteinExistence type="predicted"/>
<organism evidence="5 6">
    <name type="scientific">Pseudonocardia halophobica</name>
    <dbReference type="NCBI Taxonomy" id="29401"/>
    <lineage>
        <taxon>Bacteria</taxon>
        <taxon>Bacillati</taxon>
        <taxon>Actinomycetota</taxon>
        <taxon>Actinomycetes</taxon>
        <taxon>Pseudonocardiales</taxon>
        <taxon>Pseudonocardiaceae</taxon>
        <taxon>Pseudonocardia</taxon>
    </lineage>
</organism>
<dbReference type="SUPFAM" id="SSF55785">
    <property type="entry name" value="PYP-like sensor domain (PAS domain)"/>
    <property type="match status" value="2"/>
</dbReference>
<keyword evidence="6" id="KW-1185">Reference proteome</keyword>
<dbReference type="InterPro" id="IPR000014">
    <property type="entry name" value="PAS"/>
</dbReference>
<dbReference type="SUPFAM" id="SSF141868">
    <property type="entry name" value="EAL domain-like"/>
    <property type="match status" value="1"/>
</dbReference>
<dbReference type="PANTHER" id="PTHR44757:SF2">
    <property type="entry name" value="BIOFILM ARCHITECTURE MAINTENANCE PROTEIN MBAA"/>
    <property type="match status" value="1"/>
</dbReference>
<dbReference type="PROSITE" id="PS50887">
    <property type="entry name" value="GGDEF"/>
    <property type="match status" value="1"/>
</dbReference>
<evidence type="ECO:0000259" key="4">
    <source>
        <dbReference type="PROSITE" id="PS50887"/>
    </source>
</evidence>
<dbReference type="PROSITE" id="PS50883">
    <property type="entry name" value="EAL"/>
    <property type="match status" value="1"/>
</dbReference>
<dbReference type="Pfam" id="PF00990">
    <property type="entry name" value="GGDEF"/>
    <property type="match status" value="1"/>
</dbReference>
<dbReference type="Gene3D" id="3.30.70.270">
    <property type="match status" value="1"/>
</dbReference>
<dbReference type="PROSITE" id="PS50112">
    <property type="entry name" value="PAS"/>
    <property type="match status" value="1"/>
</dbReference>
<feature type="domain" description="EAL" evidence="3">
    <location>
        <begin position="720"/>
        <end position="969"/>
    </location>
</feature>
<sequence length="979" mass="103251">MSPDRVEQSLVVLRDGASRAPEHTASTWGARVSGFGGRGEAADEPARSGVPDGADPDPVEDGYGVDPSDGRHPGPGGTDLPGPVRRLDRRRADNVAPRPEQARFADRLARAISAPSGGQVPGQTRRPASGSLGRSLAEREEPGEPEVRTDPGAVQLVAPPEQISGPHALPLEPGTTDPGGLPSVPPALRDVAFGTAALPPSALFGERIDVVPLPAAPAVVCDGADRILRVNDAFLQLAGRPADPLGVRLDRLLDGPDADARLRRADGTTVRVRAVRWDLPGDLHTVVLVELGERDRGDRRWTAELERLARVGTWTFELATATFRRSASLEELYRDVGVVPDGPHGPVEGEQVAALCRALRTGSGPTDHHVELRLPGDRVLSCRAGVERGPDGLPVRLAGMVRDVTAQRLAEGGRHSARRFADLLSTVPDGVGLFDAAGRLADANEAFCALLGRPLAELRGRTALDLTADAEPQPDAAPAMLPGWLRRIPTGGGHGYRLSAVTLLRGDGTRVTVALAVTASTSDDGDPFWLVVATEIAPAAPSREAGTAVDLLTRLPNRAAALDLVADLLAGPDGHRVAVVCGDLDDFARVNSSLGHEAGDELLVTTATRLRRQLPVGCTPARLAGDEFVVICADHDLTGGPEALARTVAELMGGTLSVHGRPVQLTATVGVATPDARPDGPVEAGDLLRFAELAMHEAKRTDRGGVATASPTVVGSADRQLEIEGELRAALTEDRLALQYQPVVGPDGWVVSAEALVRWPHPERGMIPPGDFLPVAERAGMLRDLDLWVLRTAVNEAATWPGRAAVAVNLAGLLPSEPGFLDEVTRIVSASGLPWDRLILELVETSLVALPRAARDVMAELTARGVRFAVDDFGTGYSSLARLKELPTQTVKVDRAFVTGVGSDPADFAVARAVVDMARAMGRTTVAEGVETAEQFHVLRGLGVDAYQGWLFSRPLPPQDLHRVLADGRLPTPARSVGA</sequence>
<dbReference type="CDD" id="cd00130">
    <property type="entry name" value="PAS"/>
    <property type="match status" value="1"/>
</dbReference>
<evidence type="ECO:0000313" key="5">
    <source>
        <dbReference type="EMBL" id="GLL15127.1"/>
    </source>
</evidence>
<dbReference type="NCBIfam" id="TIGR00254">
    <property type="entry name" value="GGDEF"/>
    <property type="match status" value="1"/>
</dbReference>